<keyword evidence="4" id="KW-1185">Reference proteome</keyword>
<dbReference type="PANTHER" id="PTHR10683:SF34">
    <property type="entry name" value="TRANSALDOLASE"/>
    <property type="match status" value="1"/>
</dbReference>
<dbReference type="SUPFAM" id="SSF51569">
    <property type="entry name" value="Aldolase"/>
    <property type="match status" value="1"/>
</dbReference>
<evidence type="ECO:0000313" key="3">
    <source>
        <dbReference type="EMBL" id="RPB07567.1"/>
    </source>
</evidence>
<dbReference type="InParanoid" id="A0A3N4KAM7"/>
<dbReference type="STRING" id="1392247.A0A3N4KAM7"/>
<dbReference type="Gene3D" id="3.20.20.70">
    <property type="entry name" value="Aldolase class I"/>
    <property type="match status" value="1"/>
</dbReference>
<dbReference type="EC" id="2.2.1.2" evidence="2"/>
<dbReference type="GO" id="GO:0005975">
    <property type="term" value="P:carbohydrate metabolic process"/>
    <property type="evidence" value="ECO:0007669"/>
    <property type="project" value="InterPro"/>
</dbReference>
<dbReference type="EMBL" id="ML119180">
    <property type="protein sequence ID" value="RPB07567.1"/>
    <property type="molecule type" value="Genomic_DNA"/>
</dbReference>
<reference evidence="3 4" key="1">
    <citation type="journal article" date="2018" name="Nat. Ecol. Evol.">
        <title>Pezizomycetes genomes reveal the molecular basis of ectomycorrhizal truffle lifestyle.</title>
        <authorList>
            <person name="Murat C."/>
            <person name="Payen T."/>
            <person name="Noel B."/>
            <person name="Kuo A."/>
            <person name="Morin E."/>
            <person name="Chen J."/>
            <person name="Kohler A."/>
            <person name="Krizsan K."/>
            <person name="Balestrini R."/>
            <person name="Da Silva C."/>
            <person name="Montanini B."/>
            <person name="Hainaut M."/>
            <person name="Levati E."/>
            <person name="Barry K.W."/>
            <person name="Belfiori B."/>
            <person name="Cichocki N."/>
            <person name="Clum A."/>
            <person name="Dockter R.B."/>
            <person name="Fauchery L."/>
            <person name="Guy J."/>
            <person name="Iotti M."/>
            <person name="Le Tacon F."/>
            <person name="Lindquist E.A."/>
            <person name="Lipzen A."/>
            <person name="Malagnac F."/>
            <person name="Mello A."/>
            <person name="Molinier V."/>
            <person name="Miyauchi S."/>
            <person name="Poulain J."/>
            <person name="Riccioni C."/>
            <person name="Rubini A."/>
            <person name="Sitrit Y."/>
            <person name="Splivallo R."/>
            <person name="Traeger S."/>
            <person name="Wang M."/>
            <person name="Zifcakova L."/>
            <person name="Wipf D."/>
            <person name="Zambonelli A."/>
            <person name="Paolocci F."/>
            <person name="Nowrousian M."/>
            <person name="Ottonello S."/>
            <person name="Baldrian P."/>
            <person name="Spatafora J.W."/>
            <person name="Henrissat B."/>
            <person name="Nagy L.G."/>
            <person name="Aury J.M."/>
            <person name="Wincker P."/>
            <person name="Grigoriev I.V."/>
            <person name="Bonfante P."/>
            <person name="Martin F.M."/>
        </authorList>
    </citation>
    <scope>NUCLEOTIDE SEQUENCE [LARGE SCALE GENOMIC DNA]</scope>
    <source>
        <strain evidence="3 4">CCBAS932</strain>
    </source>
</reference>
<sequence>MATQTLLDYLRTRSFVDCDTLDISIGKDLGPFVDCTSNQAISYFEIQKPENAHIITESAQLASTLIKKSPYAGALTAPELTAEIIGTKLSLRYLAYTTSRVHIQANPKYAYSTTDTIANAHRYIALVQHLAPGTSQDRICIKIPTTYAGLKACEVLEKEGIRTLATTLFTMVQAAASGAVGCSYIAPYVNALKVHFTPGFEDHTKAKGLKLCVVSQKFFEQQGYSTQVLPASLTSVSEILQLAGAHHITVPPTLLKALAAEPYNAGSFINTSLYDVLTDVSVPDVKDYANVLDDEEKFTKLVEADDDGKLKQAIDIFSQMQQGLLELSEAALKDVAP</sequence>
<dbReference type="InterPro" id="IPR001585">
    <property type="entry name" value="TAL/FSA"/>
</dbReference>
<evidence type="ECO:0000256" key="1">
    <source>
        <dbReference type="ARBA" id="ARBA00023270"/>
    </source>
</evidence>
<dbReference type="InterPro" id="IPR018225">
    <property type="entry name" value="Transaldolase_AS"/>
</dbReference>
<gene>
    <name evidence="3" type="ORF">P167DRAFT_540063</name>
</gene>
<dbReference type="Proteomes" id="UP000277580">
    <property type="component" value="Unassembled WGS sequence"/>
</dbReference>
<organism evidence="3 4">
    <name type="scientific">Morchella conica CCBAS932</name>
    <dbReference type="NCBI Taxonomy" id="1392247"/>
    <lineage>
        <taxon>Eukaryota</taxon>
        <taxon>Fungi</taxon>
        <taxon>Dikarya</taxon>
        <taxon>Ascomycota</taxon>
        <taxon>Pezizomycotina</taxon>
        <taxon>Pezizomycetes</taxon>
        <taxon>Pezizales</taxon>
        <taxon>Morchellaceae</taxon>
        <taxon>Morchella</taxon>
    </lineage>
</organism>
<dbReference type="PROSITE" id="PS00958">
    <property type="entry name" value="TRANSALDOLASE_2"/>
    <property type="match status" value="1"/>
</dbReference>
<dbReference type="GO" id="GO:0004801">
    <property type="term" value="F:transaldolase activity"/>
    <property type="evidence" value="ECO:0007669"/>
    <property type="project" value="UniProtKB-EC"/>
</dbReference>
<dbReference type="Pfam" id="PF00923">
    <property type="entry name" value="TAL_FSA"/>
    <property type="match status" value="1"/>
</dbReference>
<evidence type="ECO:0000313" key="4">
    <source>
        <dbReference type="Proteomes" id="UP000277580"/>
    </source>
</evidence>
<evidence type="ECO:0000256" key="2">
    <source>
        <dbReference type="RuleBase" id="RU000501"/>
    </source>
</evidence>
<name>A0A3N4KAM7_9PEZI</name>
<proteinExistence type="predicted"/>
<dbReference type="AlphaFoldDB" id="A0A3N4KAM7"/>
<keyword evidence="2" id="KW-0808">Transferase</keyword>
<dbReference type="UniPathway" id="UPA00115">
    <property type="reaction ID" value="UER00414"/>
</dbReference>
<dbReference type="InterPro" id="IPR013785">
    <property type="entry name" value="Aldolase_TIM"/>
</dbReference>
<comment type="function">
    <text evidence="2">Catalyzes the rate-limiting step of the non-oxidative phase in the pentose phosphate pathway. Catalyzes the reversible conversion of sedheptulose-7-phosphate and D-glyceraldehyde 3-phosphate into erythrose-4-phosphate and beta-D-fructose 6-phosphate.</text>
</comment>
<dbReference type="PANTHER" id="PTHR10683">
    <property type="entry name" value="TRANSALDOLASE"/>
    <property type="match status" value="1"/>
</dbReference>
<comment type="catalytic activity">
    <reaction evidence="2">
        <text>D-sedoheptulose 7-phosphate + D-glyceraldehyde 3-phosphate = D-erythrose 4-phosphate + beta-D-fructose 6-phosphate</text>
        <dbReference type="Rhea" id="RHEA:17053"/>
        <dbReference type="ChEBI" id="CHEBI:16897"/>
        <dbReference type="ChEBI" id="CHEBI:57483"/>
        <dbReference type="ChEBI" id="CHEBI:57634"/>
        <dbReference type="ChEBI" id="CHEBI:59776"/>
        <dbReference type="EC" id="2.2.1.2"/>
    </reaction>
</comment>
<keyword evidence="1" id="KW-0704">Schiff base</keyword>
<keyword evidence="2" id="KW-0570">Pentose shunt</keyword>
<protein>
    <recommendedName>
        <fullName evidence="2">Transaldolase</fullName>
        <ecNumber evidence="2">2.2.1.2</ecNumber>
    </recommendedName>
</protein>
<comment type="pathway">
    <text evidence="2">Carbohydrate degradation; pentose phosphate pathway; D-glyceraldehyde 3-phosphate and beta-D-fructose 6-phosphate from D-ribose 5-phosphate and D-xylulose 5-phosphate (non-oxidative stage): step 2/3.</text>
</comment>
<dbReference type="GO" id="GO:0009052">
    <property type="term" value="P:pentose-phosphate shunt, non-oxidative branch"/>
    <property type="evidence" value="ECO:0007669"/>
    <property type="project" value="TreeGrafter"/>
</dbReference>
<dbReference type="OrthoDB" id="1711136at2759"/>
<accession>A0A3N4KAM7</accession>